<gene>
    <name evidence="5" type="ORF">AFCDBAGC_3153</name>
</gene>
<accession>A0ABQ4QJ72</accession>
<dbReference type="InterPro" id="IPR029787">
    <property type="entry name" value="Nucleotide_cyclase"/>
</dbReference>
<dbReference type="PANTHER" id="PTHR45138:SF9">
    <property type="entry name" value="DIGUANYLATE CYCLASE DGCM-RELATED"/>
    <property type="match status" value="1"/>
</dbReference>
<dbReference type="SUPFAM" id="SSF55073">
    <property type="entry name" value="Nucleotide cyclase"/>
    <property type="match status" value="1"/>
</dbReference>
<sequence>MTGARSAFAAAPVPAEDAFSLFDNEEAVIARADAMQTRLAEMAGGVKELAGAYRRGTREQRRLVRLSDRMQRDLQQANARLAEQQRDLQSLNEALSSEIDHRRRLESELRRLADTDALTGAMTRRCFLTLGERAWRGSQDSGSTACVLMLDLDRFKAINDRYGHAGGDAALVAFAEACRANLRGIDLFGRMGGEEFAVVLVDTGEAVAREVAERLRRAVAALTVSVEQGAIPVSVSVGLAAGRPDEALQTALMRADAALYAAKAAGRDCVRGTEAEDGTGRGEAR</sequence>
<dbReference type="RefSeq" id="WP_147829796.1">
    <property type="nucleotide sequence ID" value="NZ_BPQG01000048.1"/>
</dbReference>
<dbReference type="PANTHER" id="PTHR45138">
    <property type="entry name" value="REGULATORY COMPONENTS OF SENSORY TRANSDUCTION SYSTEM"/>
    <property type="match status" value="1"/>
</dbReference>
<keyword evidence="3" id="KW-0175">Coiled coil</keyword>
<comment type="catalytic activity">
    <reaction evidence="2">
        <text>2 GTP = 3',3'-c-di-GMP + 2 diphosphate</text>
        <dbReference type="Rhea" id="RHEA:24898"/>
        <dbReference type="ChEBI" id="CHEBI:33019"/>
        <dbReference type="ChEBI" id="CHEBI:37565"/>
        <dbReference type="ChEBI" id="CHEBI:58805"/>
        <dbReference type="EC" id="2.7.7.65"/>
    </reaction>
</comment>
<dbReference type="CDD" id="cd01949">
    <property type="entry name" value="GGDEF"/>
    <property type="match status" value="1"/>
</dbReference>
<reference evidence="5 6" key="1">
    <citation type="journal article" date="2021" name="Front. Microbiol.">
        <title>Comprehensive Comparative Genomics and Phenotyping of Methylobacterium Species.</title>
        <authorList>
            <person name="Alessa O."/>
            <person name="Ogura Y."/>
            <person name="Fujitani Y."/>
            <person name="Takami H."/>
            <person name="Hayashi T."/>
            <person name="Sahin N."/>
            <person name="Tani A."/>
        </authorList>
    </citation>
    <scope>NUCLEOTIDE SEQUENCE [LARGE SCALE GENOMIC DNA]</scope>
    <source>
        <strain evidence="5 6">DSM 23679</strain>
    </source>
</reference>
<dbReference type="PROSITE" id="PS50887">
    <property type="entry name" value="GGDEF"/>
    <property type="match status" value="1"/>
</dbReference>
<dbReference type="Pfam" id="PF00990">
    <property type="entry name" value="GGDEF"/>
    <property type="match status" value="1"/>
</dbReference>
<dbReference type="EMBL" id="BPQG01000048">
    <property type="protein sequence ID" value="GJD45282.1"/>
    <property type="molecule type" value="Genomic_DNA"/>
</dbReference>
<evidence type="ECO:0000259" key="4">
    <source>
        <dbReference type="PROSITE" id="PS50887"/>
    </source>
</evidence>
<protein>
    <recommendedName>
        <fullName evidence="1">diguanylate cyclase</fullName>
        <ecNumber evidence="1">2.7.7.65</ecNumber>
    </recommendedName>
</protein>
<dbReference type="EC" id="2.7.7.65" evidence="1"/>
<dbReference type="Proteomes" id="UP001055117">
    <property type="component" value="Unassembled WGS sequence"/>
</dbReference>
<dbReference type="NCBIfam" id="TIGR00254">
    <property type="entry name" value="GGDEF"/>
    <property type="match status" value="1"/>
</dbReference>
<proteinExistence type="predicted"/>
<evidence type="ECO:0000313" key="6">
    <source>
        <dbReference type="Proteomes" id="UP001055117"/>
    </source>
</evidence>
<keyword evidence="6" id="KW-1185">Reference proteome</keyword>
<evidence type="ECO:0000256" key="1">
    <source>
        <dbReference type="ARBA" id="ARBA00012528"/>
    </source>
</evidence>
<feature type="domain" description="GGDEF" evidence="4">
    <location>
        <begin position="143"/>
        <end position="275"/>
    </location>
</feature>
<evidence type="ECO:0000256" key="2">
    <source>
        <dbReference type="ARBA" id="ARBA00034247"/>
    </source>
</evidence>
<dbReference type="InterPro" id="IPR043128">
    <property type="entry name" value="Rev_trsase/Diguanyl_cyclase"/>
</dbReference>
<feature type="coiled-coil region" evidence="3">
    <location>
        <begin position="67"/>
        <end position="108"/>
    </location>
</feature>
<evidence type="ECO:0000313" key="5">
    <source>
        <dbReference type="EMBL" id="GJD45282.1"/>
    </source>
</evidence>
<organism evidence="5 6">
    <name type="scientific">Methylobacterium cerastii</name>
    <dbReference type="NCBI Taxonomy" id="932741"/>
    <lineage>
        <taxon>Bacteria</taxon>
        <taxon>Pseudomonadati</taxon>
        <taxon>Pseudomonadota</taxon>
        <taxon>Alphaproteobacteria</taxon>
        <taxon>Hyphomicrobiales</taxon>
        <taxon>Methylobacteriaceae</taxon>
        <taxon>Methylobacterium</taxon>
    </lineage>
</organism>
<evidence type="ECO:0000256" key="3">
    <source>
        <dbReference type="SAM" id="Coils"/>
    </source>
</evidence>
<dbReference type="InterPro" id="IPR000160">
    <property type="entry name" value="GGDEF_dom"/>
</dbReference>
<comment type="caution">
    <text evidence="5">The sequence shown here is derived from an EMBL/GenBank/DDBJ whole genome shotgun (WGS) entry which is preliminary data.</text>
</comment>
<dbReference type="SMART" id="SM00267">
    <property type="entry name" value="GGDEF"/>
    <property type="match status" value="1"/>
</dbReference>
<dbReference type="Gene3D" id="3.30.70.270">
    <property type="match status" value="1"/>
</dbReference>
<name>A0ABQ4QJ72_9HYPH</name>
<dbReference type="InterPro" id="IPR050469">
    <property type="entry name" value="Diguanylate_Cyclase"/>
</dbReference>